<reference evidence="1" key="1">
    <citation type="submission" date="2019-02" db="EMBL/GenBank/DDBJ databases">
        <authorList>
            <person name="Gruber-Vodicka R. H."/>
            <person name="Seah K. B. B."/>
        </authorList>
    </citation>
    <scope>NUCLEOTIDE SEQUENCE</scope>
    <source>
        <strain evidence="1">BECK_BZ106</strain>
    </source>
</reference>
<protein>
    <submittedName>
        <fullName evidence="1">Uncharacterized protein</fullName>
    </submittedName>
</protein>
<proteinExistence type="predicted"/>
<sequence length="135" mass="14782">MPESADSTPEKADLEKIAKLLDVQYQPPLDAGDIQSLNKSLPGYQAITDDIARFVEKHGGTLNLDPDVLVSFQQGLADVQRLEPAEHLLEKLHTSVYHQRLQATSQCRQEACGVPPAGSGNVCHEWPTPISPMLN</sequence>
<name>A0A450SU88_9GAMM</name>
<evidence type="ECO:0000313" key="1">
    <source>
        <dbReference type="EMBL" id="VFJ57552.1"/>
    </source>
</evidence>
<dbReference type="EMBL" id="CAADFD010000035">
    <property type="protein sequence ID" value="VFJ57552.1"/>
    <property type="molecule type" value="Genomic_DNA"/>
</dbReference>
<organism evidence="1">
    <name type="scientific">Candidatus Kentrum sp. FW</name>
    <dbReference type="NCBI Taxonomy" id="2126338"/>
    <lineage>
        <taxon>Bacteria</taxon>
        <taxon>Pseudomonadati</taxon>
        <taxon>Pseudomonadota</taxon>
        <taxon>Gammaproteobacteria</taxon>
        <taxon>Candidatus Kentrum</taxon>
    </lineage>
</organism>
<gene>
    <name evidence="1" type="ORF">BECKFW1821B_GA0114236_10352</name>
</gene>
<dbReference type="AlphaFoldDB" id="A0A450SU88"/>
<accession>A0A450SU88</accession>